<dbReference type="eggNOG" id="COG3293">
    <property type="taxonomic scope" value="Bacteria"/>
</dbReference>
<dbReference type="HOGENOM" id="CLU_055261_2_2_6"/>
<dbReference type="EMBL" id="CP000934">
    <property type="protein sequence ID" value="ACE84721.1"/>
    <property type="molecule type" value="Genomic_DNA"/>
</dbReference>
<dbReference type="Pfam" id="PF13340">
    <property type="entry name" value="DUF4096"/>
    <property type="match status" value="1"/>
</dbReference>
<reference evidence="2 3" key="1">
    <citation type="journal article" date="2008" name="J. Bacteriol.">
        <title>Insights into plant cell wall degradation from the genome sequence of the soil bacterium Cellvibrio japonicus.</title>
        <authorList>
            <person name="Deboy R.T."/>
            <person name="Mongodin E.F."/>
            <person name="Fouts D.E."/>
            <person name="Tailford L.E."/>
            <person name="Khouri H."/>
            <person name="Emerson J.B."/>
            <person name="Mohamoud Y."/>
            <person name="Watkins K."/>
            <person name="Henrissat B."/>
            <person name="Gilbert H.J."/>
            <person name="Nelson K.E."/>
        </authorList>
    </citation>
    <scope>NUCLEOTIDE SEQUENCE [LARGE SCALE GENOMIC DNA]</scope>
    <source>
        <strain evidence="2 3">Ueda107</strain>
    </source>
</reference>
<name>B3PHD6_CELJU</name>
<gene>
    <name evidence="2" type="ordered locus">CJA_0333</name>
</gene>
<dbReference type="KEGG" id="cja:CJA_0333"/>
<keyword evidence="3" id="KW-1185">Reference proteome</keyword>
<evidence type="ECO:0000259" key="1">
    <source>
        <dbReference type="Pfam" id="PF13340"/>
    </source>
</evidence>
<protein>
    <submittedName>
        <fullName evidence="2">IS5 family transposase, orfA</fullName>
    </submittedName>
</protein>
<dbReference type="InterPro" id="IPR052909">
    <property type="entry name" value="Transposase_6_like"/>
</dbReference>
<dbReference type="AlphaFoldDB" id="B3PHD6"/>
<evidence type="ECO:0000313" key="3">
    <source>
        <dbReference type="Proteomes" id="UP000001036"/>
    </source>
</evidence>
<sequence>MELTQQQWEMVKPYLPQHDVIQQGKGRPRVDSRHILEGILWVLRTGAPWKDMPSRYPSYQTCHRRYQEWVENGVLENILRGLLADLESRGKIDLSEVYIDGSFASAKKGALALVKQSAAKGARSWQLRIATVFLSDYSLEVLRRMKSL</sequence>
<dbReference type="STRING" id="498211.CJA_0333"/>
<accession>B3PHD6</accession>
<dbReference type="PANTHER" id="PTHR46637:SF1">
    <property type="entry name" value="BLL5188 PROTEIN"/>
    <property type="match status" value="1"/>
</dbReference>
<proteinExistence type="predicted"/>
<dbReference type="PANTHER" id="PTHR46637">
    <property type="entry name" value="TIS1421-TRANSPOSASE PROTEIN A"/>
    <property type="match status" value="1"/>
</dbReference>
<dbReference type="Proteomes" id="UP000001036">
    <property type="component" value="Chromosome"/>
</dbReference>
<feature type="domain" description="Insertion element IS402-like" evidence="1">
    <location>
        <begin position="3"/>
        <end position="78"/>
    </location>
</feature>
<evidence type="ECO:0000313" key="2">
    <source>
        <dbReference type="EMBL" id="ACE84721.1"/>
    </source>
</evidence>
<organism evidence="2 3">
    <name type="scientific">Cellvibrio japonicus (strain Ueda107)</name>
    <name type="common">Pseudomonas fluorescens subsp. cellulosa</name>
    <dbReference type="NCBI Taxonomy" id="498211"/>
    <lineage>
        <taxon>Bacteria</taxon>
        <taxon>Pseudomonadati</taxon>
        <taxon>Pseudomonadota</taxon>
        <taxon>Gammaproteobacteria</taxon>
        <taxon>Cellvibrionales</taxon>
        <taxon>Cellvibrionaceae</taxon>
        <taxon>Cellvibrio</taxon>
    </lineage>
</organism>
<dbReference type="InterPro" id="IPR025161">
    <property type="entry name" value="IS402-like_dom"/>
</dbReference>
<dbReference type="NCBIfam" id="NF033580">
    <property type="entry name" value="transpos_IS5_3"/>
    <property type="match status" value="1"/>
</dbReference>